<accession>A0ABU3C0H1</accession>
<organism evidence="2 3">
    <name type="scientific">Spectribacter hydrogenoxidans</name>
    <dbReference type="NCBI Taxonomy" id="3075608"/>
    <lineage>
        <taxon>Bacteria</taxon>
        <taxon>Pseudomonadati</taxon>
        <taxon>Pseudomonadota</taxon>
        <taxon>Gammaproteobacteria</taxon>
        <taxon>Salinisphaerales</taxon>
        <taxon>Salinisphaeraceae</taxon>
        <taxon>Spectribacter</taxon>
    </lineage>
</organism>
<feature type="region of interest" description="Disordered" evidence="1">
    <location>
        <begin position="1"/>
        <end position="21"/>
    </location>
</feature>
<name>A0ABU3C0H1_9GAMM</name>
<protein>
    <recommendedName>
        <fullName evidence="4">Phage gp6-like head-tail connector protein</fullName>
    </recommendedName>
</protein>
<comment type="caution">
    <text evidence="2">The sequence shown here is derived from an EMBL/GenBank/DDBJ whole genome shotgun (WGS) entry which is preliminary data.</text>
</comment>
<proteinExistence type="predicted"/>
<dbReference type="Proteomes" id="UP001251857">
    <property type="component" value="Unassembled WGS sequence"/>
</dbReference>
<evidence type="ECO:0000256" key="1">
    <source>
        <dbReference type="SAM" id="MobiDB-lite"/>
    </source>
</evidence>
<reference evidence="2 3" key="1">
    <citation type="submission" date="2023-09" db="EMBL/GenBank/DDBJ databases">
        <authorList>
            <person name="Rey-Velasco X."/>
        </authorList>
    </citation>
    <scope>NUCLEOTIDE SEQUENCE [LARGE SCALE GENOMIC DNA]</scope>
    <source>
        <strain evidence="2 3">W335</strain>
    </source>
</reference>
<dbReference type="EMBL" id="JAVRIB010000008">
    <property type="protein sequence ID" value="MDT0635049.1"/>
    <property type="molecule type" value="Genomic_DNA"/>
</dbReference>
<dbReference type="RefSeq" id="WP_311652897.1">
    <property type="nucleotide sequence ID" value="NZ_JAVRIB010000008.1"/>
</dbReference>
<evidence type="ECO:0008006" key="4">
    <source>
        <dbReference type="Google" id="ProtNLM"/>
    </source>
</evidence>
<evidence type="ECO:0000313" key="2">
    <source>
        <dbReference type="EMBL" id="MDT0635049.1"/>
    </source>
</evidence>
<evidence type="ECO:0000313" key="3">
    <source>
        <dbReference type="Proteomes" id="UP001251857"/>
    </source>
</evidence>
<keyword evidence="3" id="KW-1185">Reference proteome</keyword>
<gene>
    <name evidence="2" type="ORF">RM532_08750</name>
</gene>
<sequence length="173" mass="18965">MVELLSVTEGQPSSYPSLPADVSSEASTAIEAATVWQRIEAWIAYRWNERSVTWVVQGPGVWLPPLRPYTVDSAEAWNGQAYESVTLTDAPVGFELDGKAYKVQATVGDTDDPPDIVDEAVRRLTEYLYQVTQDPVPGHTTATDGDYSFTRSAGWAARAIQHSGAGDLLRAYR</sequence>